<sequence>MRLVTTKSLKENDTLCRPVYHENGNVLIQADIPLSQRIINRLIKLGIGYVYINDEITSDIVVKNVVSEETRLEAIQTIKKEFAEISNHYVINKSINTIHLSKTFTKLVHKILADIKTADDVISILSDVFCYDSYIFTHSLNVTIYTIGLAKEMKFTEKQLFEIGLGAILHDVGKIMVPKDILEKNSRLTAEEFAIIKQHSRAGFDLLRNTPNISLITAHCAFQHHERLNGSGYPQGISGDQIHRYAKILAVADVFDACTSNRIYRKAMLPHEALEILYAGAGTLFDKEIVEMFSRTVAIYPTGLTVYLNDGRKGVVSKQNKFFSMRPIIRVFEHAGLRVEPYEIDLLKDRHIAIIECEARLGVEQ</sequence>
<evidence type="ECO:0000259" key="1">
    <source>
        <dbReference type="PROSITE" id="PS51832"/>
    </source>
</evidence>
<dbReference type="OrthoDB" id="9759601at2"/>
<name>A0A4Q0VV02_9BACI</name>
<dbReference type="PANTHER" id="PTHR43155">
    <property type="entry name" value="CYCLIC DI-GMP PHOSPHODIESTERASE PA4108-RELATED"/>
    <property type="match status" value="1"/>
</dbReference>
<dbReference type="Proteomes" id="UP000290649">
    <property type="component" value="Unassembled WGS sequence"/>
</dbReference>
<dbReference type="InterPro" id="IPR003607">
    <property type="entry name" value="HD/PDEase_dom"/>
</dbReference>
<dbReference type="PANTHER" id="PTHR43155:SF2">
    <property type="entry name" value="CYCLIC DI-GMP PHOSPHODIESTERASE PA4108"/>
    <property type="match status" value="1"/>
</dbReference>
<dbReference type="SMART" id="SM00471">
    <property type="entry name" value="HDc"/>
    <property type="match status" value="1"/>
</dbReference>
<gene>
    <name evidence="2" type="ORF">DS745_10040</name>
</gene>
<dbReference type="RefSeq" id="WP_129078104.1">
    <property type="nucleotide sequence ID" value="NZ_QOUX01000032.1"/>
</dbReference>
<proteinExistence type="predicted"/>
<dbReference type="CDD" id="cd00077">
    <property type="entry name" value="HDc"/>
    <property type="match status" value="1"/>
</dbReference>
<comment type="caution">
    <text evidence="2">The sequence shown here is derived from an EMBL/GenBank/DDBJ whole genome shotgun (WGS) entry which is preliminary data.</text>
</comment>
<dbReference type="InterPro" id="IPR037522">
    <property type="entry name" value="HD_GYP_dom"/>
</dbReference>
<dbReference type="Gene3D" id="1.10.3210.10">
    <property type="entry name" value="Hypothetical protein af1432"/>
    <property type="match status" value="1"/>
</dbReference>
<evidence type="ECO:0000313" key="3">
    <source>
        <dbReference type="Proteomes" id="UP000290649"/>
    </source>
</evidence>
<accession>A0A4Q0VV02</accession>
<reference evidence="2 3" key="1">
    <citation type="journal article" date="2019" name="Int. J. Syst. Evol. Microbiol.">
        <title>Anaerobacillus alkaliphilus sp. nov., a novel alkaliphilic and moderately halophilic bacterium.</title>
        <authorList>
            <person name="Borsodi A.K."/>
            <person name="Aszalos J.M."/>
            <person name="Bihari P."/>
            <person name="Nagy I."/>
            <person name="Schumann P."/>
            <person name="Sproer C."/>
            <person name="Kovacs A.L."/>
            <person name="Boka K."/>
            <person name="Dobosy P."/>
            <person name="Ovari M."/>
            <person name="Szili-Kovacs T."/>
            <person name="Toth E."/>
        </authorList>
    </citation>
    <scope>NUCLEOTIDE SEQUENCE [LARGE SCALE GENOMIC DNA]</scope>
    <source>
        <strain evidence="2 3">B16-10</strain>
    </source>
</reference>
<feature type="domain" description="HD-GYP" evidence="1">
    <location>
        <begin position="114"/>
        <end position="309"/>
    </location>
</feature>
<dbReference type="EMBL" id="QOUX01000032">
    <property type="protein sequence ID" value="RXJ01805.1"/>
    <property type="molecule type" value="Genomic_DNA"/>
</dbReference>
<protein>
    <submittedName>
        <fullName evidence="2">HD-GYP domain-containing protein</fullName>
    </submittedName>
</protein>
<dbReference type="PROSITE" id="PS51832">
    <property type="entry name" value="HD_GYP"/>
    <property type="match status" value="1"/>
</dbReference>
<dbReference type="Pfam" id="PF13487">
    <property type="entry name" value="HD_5"/>
    <property type="match status" value="1"/>
</dbReference>
<dbReference type="AlphaFoldDB" id="A0A4Q0VV02"/>
<keyword evidence="3" id="KW-1185">Reference proteome</keyword>
<dbReference type="SUPFAM" id="SSF109604">
    <property type="entry name" value="HD-domain/PDEase-like"/>
    <property type="match status" value="1"/>
</dbReference>
<organism evidence="2 3">
    <name type="scientific">Anaerobacillus alkaliphilus</name>
    <dbReference type="NCBI Taxonomy" id="1548597"/>
    <lineage>
        <taxon>Bacteria</taxon>
        <taxon>Bacillati</taxon>
        <taxon>Bacillota</taxon>
        <taxon>Bacilli</taxon>
        <taxon>Bacillales</taxon>
        <taxon>Bacillaceae</taxon>
        <taxon>Anaerobacillus</taxon>
    </lineage>
</organism>
<evidence type="ECO:0000313" key="2">
    <source>
        <dbReference type="EMBL" id="RXJ01805.1"/>
    </source>
</evidence>